<sequence>MEPRVTFYSRQGCHLCDEARLVVEKVVGDDYTEVDIDADEELRERFTNEVPVTYVDGKQHDFWRVSEERLRAALARSPE</sequence>
<dbReference type="EMBL" id="JZDQ02000026">
    <property type="protein sequence ID" value="OIJ25316.1"/>
    <property type="molecule type" value="Genomic_DNA"/>
</dbReference>
<protein>
    <submittedName>
        <fullName evidence="1">NrdH-redoxin</fullName>
    </submittedName>
</protein>
<dbReference type="PANTHER" id="PTHR33558">
    <property type="entry name" value="GLUTAREDOXIN-LIKE PROTEIN C5ORF63 HOMOLOG"/>
    <property type="match status" value="1"/>
</dbReference>
<dbReference type="InterPro" id="IPR008554">
    <property type="entry name" value="Glutaredoxin-like"/>
</dbReference>
<comment type="caution">
    <text evidence="1">The sequence shown here is derived from an EMBL/GenBank/DDBJ whole genome shotgun (WGS) entry which is preliminary data.</text>
</comment>
<dbReference type="InterPro" id="IPR052565">
    <property type="entry name" value="Glutaredoxin-like_YDR286C"/>
</dbReference>
<dbReference type="RefSeq" id="WP_045547667.1">
    <property type="nucleotide sequence ID" value="NZ_JZDQ02000026.1"/>
</dbReference>
<evidence type="ECO:0000313" key="1">
    <source>
        <dbReference type="EMBL" id="OIJ25316.1"/>
    </source>
</evidence>
<organism evidence="1 2">
    <name type="scientific">Nocardioides luteus</name>
    <dbReference type="NCBI Taxonomy" id="1844"/>
    <lineage>
        <taxon>Bacteria</taxon>
        <taxon>Bacillati</taxon>
        <taxon>Actinomycetota</taxon>
        <taxon>Actinomycetes</taxon>
        <taxon>Propionibacteriales</taxon>
        <taxon>Nocardioidaceae</taxon>
        <taxon>Nocardioides</taxon>
    </lineage>
</organism>
<dbReference type="AlphaFoldDB" id="A0A1J4N151"/>
<dbReference type="InterPro" id="IPR036249">
    <property type="entry name" value="Thioredoxin-like_sf"/>
</dbReference>
<dbReference type="SUPFAM" id="SSF52833">
    <property type="entry name" value="Thioredoxin-like"/>
    <property type="match status" value="1"/>
</dbReference>
<dbReference type="Gene3D" id="3.40.30.10">
    <property type="entry name" value="Glutaredoxin"/>
    <property type="match status" value="1"/>
</dbReference>
<gene>
    <name evidence="1" type="ORF">UG56_018035</name>
</gene>
<dbReference type="Pfam" id="PF05768">
    <property type="entry name" value="Glrx-like"/>
    <property type="match status" value="1"/>
</dbReference>
<reference evidence="1" key="1">
    <citation type="submission" date="2016-10" db="EMBL/GenBank/DDBJ databases">
        <title>Draft Genome Sequence of Nocardioides luteus Strain BAFB, an Alkane-Degrading Bacterium Isolated from JP-7 Polluted Soil.</title>
        <authorList>
            <person name="Brown L."/>
            <person name="Ruiz O.N."/>
            <person name="Gunasekera T."/>
        </authorList>
    </citation>
    <scope>NUCLEOTIDE SEQUENCE [LARGE SCALE GENOMIC DNA]</scope>
    <source>
        <strain evidence="1">BAFB</strain>
    </source>
</reference>
<dbReference type="PANTHER" id="PTHR33558:SF1">
    <property type="entry name" value="GLUTAREDOXIN-LIKE PROTEIN C5ORF63 HOMOLOG"/>
    <property type="match status" value="1"/>
</dbReference>
<dbReference type="Proteomes" id="UP000033772">
    <property type="component" value="Unassembled WGS sequence"/>
</dbReference>
<name>A0A1J4N151_9ACTN</name>
<evidence type="ECO:0000313" key="2">
    <source>
        <dbReference type="Proteomes" id="UP000033772"/>
    </source>
</evidence>
<proteinExistence type="predicted"/>
<keyword evidence="2" id="KW-1185">Reference proteome</keyword>
<accession>A0A1J4N151</accession>
<dbReference type="OrthoDB" id="8779161at2"/>
<dbReference type="STRING" id="1844.UG56_018035"/>